<reference evidence="8 9" key="1">
    <citation type="submission" date="2020-01" db="EMBL/GenBank/DDBJ databases">
        <title>Genome sequencing of strain KACC 21265.</title>
        <authorList>
            <person name="Heo J."/>
            <person name="Kim S.-J."/>
            <person name="Kim J.-S."/>
            <person name="Hong S.-B."/>
            <person name="Kwon S.-W."/>
        </authorList>
    </citation>
    <scope>NUCLEOTIDE SEQUENCE [LARGE SCALE GENOMIC DNA]</scope>
    <source>
        <strain evidence="8 9">KACC 21265</strain>
    </source>
</reference>
<dbReference type="CDD" id="cd00156">
    <property type="entry name" value="REC"/>
    <property type="match status" value="1"/>
</dbReference>
<feature type="coiled-coil region" evidence="5">
    <location>
        <begin position="137"/>
        <end position="185"/>
    </location>
</feature>
<organism evidence="8 9">
    <name type="scientific">Xylophilus rhododendri</name>
    <dbReference type="NCBI Taxonomy" id="2697032"/>
    <lineage>
        <taxon>Bacteria</taxon>
        <taxon>Pseudomonadati</taxon>
        <taxon>Pseudomonadota</taxon>
        <taxon>Betaproteobacteria</taxon>
        <taxon>Burkholderiales</taxon>
        <taxon>Xylophilus</taxon>
    </lineage>
</organism>
<comment type="caution">
    <text evidence="4">Lacks conserved residue(s) required for the propagation of feature annotation.</text>
</comment>
<evidence type="ECO:0000259" key="6">
    <source>
        <dbReference type="PROSITE" id="PS50109"/>
    </source>
</evidence>
<evidence type="ECO:0000256" key="5">
    <source>
        <dbReference type="SAM" id="Coils"/>
    </source>
</evidence>
<dbReference type="KEGG" id="xyk:GT347_21805"/>
<dbReference type="InterPro" id="IPR036890">
    <property type="entry name" value="HATPase_C_sf"/>
</dbReference>
<evidence type="ECO:0000256" key="3">
    <source>
        <dbReference type="ARBA" id="ARBA00022553"/>
    </source>
</evidence>
<dbReference type="Gene3D" id="3.40.50.2300">
    <property type="match status" value="1"/>
</dbReference>
<dbReference type="Pfam" id="PF02518">
    <property type="entry name" value="HATPase_c"/>
    <property type="match status" value="1"/>
</dbReference>
<dbReference type="SMART" id="SM00387">
    <property type="entry name" value="HATPase_c"/>
    <property type="match status" value="1"/>
</dbReference>
<evidence type="ECO:0000313" key="9">
    <source>
        <dbReference type="Proteomes" id="UP000464787"/>
    </source>
</evidence>
<keyword evidence="9" id="KW-1185">Reference proteome</keyword>
<dbReference type="InterPro" id="IPR005467">
    <property type="entry name" value="His_kinase_dom"/>
</dbReference>
<dbReference type="EC" id="2.7.13.3" evidence="2"/>
<dbReference type="SUPFAM" id="SSF55874">
    <property type="entry name" value="ATPase domain of HSP90 chaperone/DNA topoisomerase II/histidine kinase"/>
    <property type="match status" value="1"/>
</dbReference>
<dbReference type="Gene3D" id="1.10.287.130">
    <property type="match status" value="1"/>
</dbReference>
<dbReference type="SMART" id="SM00448">
    <property type="entry name" value="REC"/>
    <property type="match status" value="1"/>
</dbReference>
<dbReference type="SUPFAM" id="SSF47384">
    <property type="entry name" value="Homodimeric domain of signal transducing histidine kinase"/>
    <property type="match status" value="1"/>
</dbReference>
<dbReference type="Proteomes" id="UP000464787">
    <property type="component" value="Chromosome"/>
</dbReference>
<dbReference type="InterPro" id="IPR003594">
    <property type="entry name" value="HATPase_dom"/>
</dbReference>
<feature type="modified residue" description="4-aspartylphosphate" evidence="4">
    <location>
        <position position="486"/>
    </location>
</feature>
<dbReference type="CDD" id="cd00082">
    <property type="entry name" value="HisKA"/>
    <property type="match status" value="1"/>
</dbReference>
<gene>
    <name evidence="8" type="ORF">GT347_21805</name>
</gene>
<dbReference type="PROSITE" id="PS50110">
    <property type="entry name" value="RESPONSE_REGULATORY"/>
    <property type="match status" value="2"/>
</dbReference>
<accession>A0A857J8K7</accession>
<sequence length="575" mass="62054">MEDRVLILAPRGRDAEVIEGVLRAQGIVCHGCRDFAELLQEISREAAAVIVTEEALAGDSMQALGDYLGAQPAWSDFPFVVLATRQTGRRSQSALHSLQELGNIVLLERPVNPETLASAARSALRARLRQYATRRHLAALEESRATVERLNTELENRIGERTADLSQANNRLMREIAERERAQASVVQGQKMEAIGRLTGGMAHDFNNLLHVVNINLQMIARTAKDPASADHARRAREAVTRGSRLTAQLLSFARAQSLVPKLQDVNQLLTNLSELIGVSVGSRIEVVLDLWPGRVSAVLDSAQLEMAVLNMAVNSRDAMAGGGRLVIRTEVRNQPDGQREAILSVRDTGSGIPPALLEKVFDPFFTTKPVGEGTGLGLSQVYGFAQQSGGRAELKSAVGQGTTVELRFPLAEGADFAGDGNGGKPAGMPEGRPGMEILVVEDDAGVRQTMVECLRMLRYTVHEATDGLAGLRALEKCRPTLLLADYLMPGMNGAELIAAARVLHPDLPILLATGYADMAQVQQVLGRQAVLRKPFDVETLATTVAAAIQRSEPAEPDVPPLAVNDLLRMEKRAG</sequence>
<dbReference type="InterPro" id="IPR036097">
    <property type="entry name" value="HisK_dim/P_sf"/>
</dbReference>
<feature type="domain" description="Response regulatory" evidence="7">
    <location>
        <begin position="437"/>
        <end position="549"/>
    </location>
</feature>
<dbReference type="InterPro" id="IPR011006">
    <property type="entry name" value="CheY-like_superfamily"/>
</dbReference>
<keyword evidence="3 4" id="KW-0597">Phosphoprotein</keyword>
<dbReference type="InterPro" id="IPR001789">
    <property type="entry name" value="Sig_transdc_resp-reg_receiver"/>
</dbReference>
<dbReference type="InterPro" id="IPR003661">
    <property type="entry name" value="HisK_dim/P_dom"/>
</dbReference>
<dbReference type="PRINTS" id="PR00344">
    <property type="entry name" value="BCTRLSENSOR"/>
</dbReference>
<dbReference type="PANTHER" id="PTHR43065:SF49">
    <property type="entry name" value="HISTIDINE KINASE"/>
    <property type="match status" value="1"/>
</dbReference>
<comment type="catalytic activity">
    <reaction evidence="1">
        <text>ATP + protein L-histidine = ADP + protein N-phospho-L-histidine.</text>
        <dbReference type="EC" id="2.7.13.3"/>
    </reaction>
</comment>
<evidence type="ECO:0000256" key="4">
    <source>
        <dbReference type="PROSITE-ProRule" id="PRU00169"/>
    </source>
</evidence>
<dbReference type="EMBL" id="CP047650">
    <property type="protein sequence ID" value="QHJ00381.1"/>
    <property type="molecule type" value="Genomic_DNA"/>
</dbReference>
<keyword evidence="5" id="KW-0175">Coiled coil</keyword>
<dbReference type="PANTHER" id="PTHR43065">
    <property type="entry name" value="SENSOR HISTIDINE KINASE"/>
    <property type="match status" value="1"/>
</dbReference>
<dbReference type="RefSeq" id="WP_160554191.1">
    <property type="nucleotide sequence ID" value="NZ_CP047650.1"/>
</dbReference>
<evidence type="ECO:0000259" key="7">
    <source>
        <dbReference type="PROSITE" id="PS50110"/>
    </source>
</evidence>
<dbReference type="SMART" id="SM00388">
    <property type="entry name" value="HisKA"/>
    <property type="match status" value="1"/>
</dbReference>
<evidence type="ECO:0000313" key="8">
    <source>
        <dbReference type="EMBL" id="QHJ00381.1"/>
    </source>
</evidence>
<dbReference type="SUPFAM" id="SSF52172">
    <property type="entry name" value="CheY-like"/>
    <property type="match status" value="2"/>
</dbReference>
<feature type="domain" description="Response regulatory" evidence="7">
    <location>
        <begin position="4"/>
        <end position="124"/>
    </location>
</feature>
<protein>
    <recommendedName>
        <fullName evidence="2">histidine kinase</fullName>
        <ecNumber evidence="2">2.7.13.3</ecNumber>
    </recommendedName>
</protein>
<evidence type="ECO:0000256" key="1">
    <source>
        <dbReference type="ARBA" id="ARBA00000085"/>
    </source>
</evidence>
<evidence type="ECO:0000256" key="2">
    <source>
        <dbReference type="ARBA" id="ARBA00012438"/>
    </source>
</evidence>
<dbReference type="InterPro" id="IPR004358">
    <property type="entry name" value="Sig_transdc_His_kin-like_C"/>
</dbReference>
<dbReference type="GO" id="GO:0000155">
    <property type="term" value="F:phosphorelay sensor kinase activity"/>
    <property type="evidence" value="ECO:0007669"/>
    <property type="project" value="InterPro"/>
</dbReference>
<dbReference type="Pfam" id="PF00072">
    <property type="entry name" value="Response_reg"/>
    <property type="match status" value="1"/>
</dbReference>
<proteinExistence type="predicted"/>
<dbReference type="AlphaFoldDB" id="A0A857J8K7"/>
<dbReference type="PROSITE" id="PS50109">
    <property type="entry name" value="HIS_KIN"/>
    <property type="match status" value="1"/>
</dbReference>
<feature type="domain" description="Histidine kinase" evidence="6">
    <location>
        <begin position="201"/>
        <end position="413"/>
    </location>
</feature>
<name>A0A857J8K7_9BURK</name>
<dbReference type="Gene3D" id="3.30.565.10">
    <property type="entry name" value="Histidine kinase-like ATPase, C-terminal domain"/>
    <property type="match status" value="1"/>
</dbReference>